<sequence>MAATASVAIGTRGTIGSLIKKEIDYFAKIELERCSSRSSQRPQAPDMATSGCSSSPPTFWHSVMSWRRKKKRSRSRFVPKICSSAFDVSESNQMNKISGFNYTILQNNFHSLHM</sequence>
<dbReference type="AlphaFoldDB" id="A0AAV6MQH4"/>
<name>A0AAV6MQH4_9ROSI</name>
<evidence type="ECO:0000313" key="3">
    <source>
        <dbReference type="Proteomes" id="UP000685013"/>
    </source>
</evidence>
<dbReference type="Proteomes" id="UP000685013">
    <property type="component" value="Chromosome 13"/>
</dbReference>
<proteinExistence type="predicted"/>
<dbReference type="PANTHER" id="PTHR35131:SF1">
    <property type="entry name" value="EXPRESSED PROTEIN"/>
    <property type="match status" value="1"/>
</dbReference>
<evidence type="ECO:0000256" key="1">
    <source>
        <dbReference type="SAM" id="MobiDB-lite"/>
    </source>
</evidence>
<feature type="non-terminal residue" evidence="2">
    <location>
        <position position="1"/>
    </location>
</feature>
<reference evidence="2 3" key="1">
    <citation type="journal article" date="2021" name="Hortic Res">
        <title>The domestication of Cucurbita argyrosperma as revealed by the genome of its wild relative.</title>
        <authorList>
            <person name="Barrera-Redondo J."/>
            <person name="Sanchez-de la Vega G."/>
            <person name="Aguirre-Liguori J.A."/>
            <person name="Castellanos-Morales G."/>
            <person name="Gutierrez-Guerrero Y.T."/>
            <person name="Aguirre-Dugua X."/>
            <person name="Aguirre-Planter E."/>
            <person name="Tenaillon M.I."/>
            <person name="Lira-Saade R."/>
            <person name="Eguiarte L.E."/>
        </authorList>
    </citation>
    <scope>NUCLEOTIDE SEQUENCE [LARGE SCALE GENOMIC DNA]</scope>
    <source>
        <strain evidence="2">JBR-2021</strain>
    </source>
</reference>
<gene>
    <name evidence="2" type="ORF">SDJN03_20009</name>
</gene>
<accession>A0AAV6MQH4</accession>
<dbReference type="EMBL" id="JAGKQH010000013">
    <property type="protein sequence ID" value="KAG6584077.1"/>
    <property type="molecule type" value="Genomic_DNA"/>
</dbReference>
<organism evidence="2 3">
    <name type="scientific">Cucurbita argyrosperma subsp. sororia</name>
    <dbReference type="NCBI Taxonomy" id="37648"/>
    <lineage>
        <taxon>Eukaryota</taxon>
        <taxon>Viridiplantae</taxon>
        <taxon>Streptophyta</taxon>
        <taxon>Embryophyta</taxon>
        <taxon>Tracheophyta</taxon>
        <taxon>Spermatophyta</taxon>
        <taxon>Magnoliopsida</taxon>
        <taxon>eudicotyledons</taxon>
        <taxon>Gunneridae</taxon>
        <taxon>Pentapetalae</taxon>
        <taxon>rosids</taxon>
        <taxon>fabids</taxon>
        <taxon>Cucurbitales</taxon>
        <taxon>Cucurbitaceae</taxon>
        <taxon>Cucurbiteae</taxon>
        <taxon>Cucurbita</taxon>
    </lineage>
</organism>
<protein>
    <submittedName>
        <fullName evidence="2">Uncharacterized protein</fullName>
    </submittedName>
</protein>
<feature type="region of interest" description="Disordered" evidence="1">
    <location>
        <begin position="36"/>
        <end position="56"/>
    </location>
</feature>
<dbReference type="PANTHER" id="PTHR35131">
    <property type="entry name" value="EXPRESSED PROTEIN"/>
    <property type="match status" value="1"/>
</dbReference>
<evidence type="ECO:0000313" key="2">
    <source>
        <dbReference type="EMBL" id="KAG6584077.1"/>
    </source>
</evidence>
<keyword evidence="3" id="KW-1185">Reference proteome</keyword>
<comment type="caution">
    <text evidence="2">The sequence shown here is derived from an EMBL/GenBank/DDBJ whole genome shotgun (WGS) entry which is preliminary data.</text>
</comment>